<proteinExistence type="predicted"/>
<dbReference type="InterPro" id="IPR008930">
    <property type="entry name" value="Terpenoid_cyclase/PrenylTrfase"/>
</dbReference>
<dbReference type="Pfam" id="PF13243">
    <property type="entry name" value="SQHop_cyclase_C"/>
    <property type="match status" value="1"/>
</dbReference>
<accession>A0ABW0XPN9</accession>
<dbReference type="SUPFAM" id="SSF48239">
    <property type="entry name" value="Terpenoid cyclases/Protein prenyltransferases"/>
    <property type="match status" value="1"/>
</dbReference>
<name>A0ABW0XPN9_9ACTN</name>
<comment type="caution">
    <text evidence="6">The sequence shown here is derived from an EMBL/GenBank/DDBJ whole genome shotgun (WGS) entry which is preliminary data.</text>
</comment>
<evidence type="ECO:0000313" key="7">
    <source>
        <dbReference type="Proteomes" id="UP001596183"/>
    </source>
</evidence>
<keyword evidence="3" id="KW-0472">Membrane</keyword>
<sequence length="417" mass="41512">MNVRSSAAVLAAVAVIGAAAPAAADSSPSPSPSRQALPSALYGKSDPQYDGVWRQSLALLAQHTVGAEPPKAAVDWLTGQQCADGSFAPFRADTGTPCDAKTMVDTNQTAAAVQALAALGGHDAVTGKAVDWLKSVQNKDGGWGYTADGASDANSTSVVVGALAAAGEKPAEVVKDGKSPYDALLKLALPCDTRGDGAGAFAFQPDKKGELVANADATAAGVAGSLGAGLVVEPGKGKGKAADAACEKATTPEQAAANGAAHLTDALAADGHLVSSLPGAEDQPDYGNTADAVVALAAQGATEPAAKSAAWLEKNAADWAAQSGPAAYAQLIFAAHATGTDPRAFGGTDLVKQLTAAGPAAQAADTSGEKNGQEQKDEKEKDDSGSSSDVWWAVGSCLVAGIGIGFLVSGRNKRRKP</sequence>
<feature type="compositionally biased region" description="Basic and acidic residues" evidence="2">
    <location>
        <begin position="367"/>
        <end position="384"/>
    </location>
</feature>
<dbReference type="Proteomes" id="UP001596183">
    <property type="component" value="Unassembled WGS sequence"/>
</dbReference>
<keyword evidence="3" id="KW-0812">Transmembrane</keyword>
<keyword evidence="3" id="KW-1133">Transmembrane helix</keyword>
<feature type="chain" id="PRO_5046517830" evidence="4">
    <location>
        <begin position="25"/>
        <end position="417"/>
    </location>
</feature>
<evidence type="ECO:0000256" key="2">
    <source>
        <dbReference type="SAM" id="MobiDB-lite"/>
    </source>
</evidence>
<organism evidence="6 7">
    <name type="scientific">Streptomyces incanus</name>
    <dbReference type="NCBI Taxonomy" id="887453"/>
    <lineage>
        <taxon>Bacteria</taxon>
        <taxon>Bacillati</taxon>
        <taxon>Actinomycetota</taxon>
        <taxon>Actinomycetes</taxon>
        <taxon>Kitasatosporales</taxon>
        <taxon>Streptomycetaceae</taxon>
        <taxon>Streptomyces</taxon>
    </lineage>
</organism>
<gene>
    <name evidence="6" type="ORF">ACFP2V_17065</name>
</gene>
<evidence type="ECO:0000256" key="1">
    <source>
        <dbReference type="ARBA" id="ARBA00022723"/>
    </source>
</evidence>
<keyword evidence="1" id="KW-0479">Metal-binding</keyword>
<keyword evidence="4" id="KW-0732">Signal</keyword>
<feature type="transmembrane region" description="Helical" evidence="3">
    <location>
        <begin position="390"/>
        <end position="408"/>
    </location>
</feature>
<feature type="domain" description="Squalene cyclase C-terminal" evidence="5">
    <location>
        <begin position="109"/>
        <end position="155"/>
    </location>
</feature>
<dbReference type="RefSeq" id="WP_381212460.1">
    <property type="nucleotide sequence ID" value="NZ_JBHSPC010000046.1"/>
</dbReference>
<evidence type="ECO:0000259" key="5">
    <source>
        <dbReference type="Pfam" id="PF13243"/>
    </source>
</evidence>
<feature type="region of interest" description="Disordered" evidence="2">
    <location>
        <begin position="356"/>
        <end position="388"/>
    </location>
</feature>
<evidence type="ECO:0000256" key="4">
    <source>
        <dbReference type="SAM" id="SignalP"/>
    </source>
</evidence>
<feature type="region of interest" description="Disordered" evidence="2">
    <location>
        <begin position="21"/>
        <end position="41"/>
    </location>
</feature>
<feature type="signal peptide" evidence="4">
    <location>
        <begin position="1"/>
        <end position="24"/>
    </location>
</feature>
<protein>
    <submittedName>
        <fullName evidence="6">Prenyltransferase/squalene oxidase repeat-containing protein</fullName>
    </submittedName>
</protein>
<dbReference type="EMBL" id="JBHSPC010000046">
    <property type="protein sequence ID" value="MFC5671768.1"/>
    <property type="molecule type" value="Genomic_DNA"/>
</dbReference>
<reference evidence="7" key="1">
    <citation type="journal article" date="2019" name="Int. J. Syst. Evol. Microbiol.">
        <title>The Global Catalogue of Microorganisms (GCM) 10K type strain sequencing project: providing services to taxonomists for standard genome sequencing and annotation.</title>
        <authorList>
            <consortium name="The Broad Institute Genomics Platform"/>
            <consortium name="The Broad Institute Genome Sequencing Center for Infectious Disease"/>
            <person name="Wu L."/>
            <person name="Ma J."/>
        </authorList>
    </citation>
    <scope>NUCLEOTIDE SEQUENCE [LARGE SCALE GENOMIC DNA]</scope>
    <source>
        <strain evidence="7">JCM 13852</strain>
    </source>
</reference>
<evidence type="ECO:0000313" key="6">
    <source>
        <dbReference type="EMBL" id="MFC5671768.1"/>
    </source>
</evidence>
<dbReference type="InterPro" id="IPR032696">
    <property type="entry name" value="SQ_cyclase_C"/>
</dbReference>
<dbReference type="Gene3D" id="1.50.10.20">
    <property type="match status" value="1"/>
</dbReference>
<evidence type="ECO:0000256" key="3">
    <source>
        <dbReference type="SAM" id="Phobius"/>
    </source>
</evidence>
<keyword evidence="7" id="KW-1185">Reference proteome</keyword>